<reference evidence="2 3" key="1">
    <citation type="submission" date="2020-04" db="EMBL/GenBank/DDBJ databases">
        <title>Phylogenetic Diversity and Antibacterial Activity against Ralstonia solanacearum of Endophytic Actinomycete Isolated from Moss.</title>
        <authorList>
            <person name="Zhuang X."/>
        </authorList>
    </citation>
    <scope>NUCLEOTIDE SEQUENCE [LARGE SCALE GENOMIC DNA]</scope>
    <source>
        <strain evidence="2 3">LD120</strain>
    </source>
</reference>
<evidence type="ECO:0000313" key="2">
    <source>
        <dbReference type="EMBL" id="NKI45174.1"/>
    </source>
</evidence>
<dbReference type="InterPro" id="IPR036388">
    <property type="entry name" value="WH-like_DNA-bd_sf"/>
</dbReference>
<gene>
    <name evidence="2" type="ORF">HFV08_28830</name>
</gene>
<dbReference type="InterPro" id="IPR000835">
    <property type="entry name" value="HTH_MarR-typ"/>
</dbReference>
<feature type="domain" description="HTH marR-type" evidence="1">
    <location>
        <begin position="10"/>
        <end position="146"/>
    </location>
</feature>
<dbReference type="Pfam" id="PF12802">
    <property type="entry name" value="MarR_2"/>
    <property type="match status" value="1"/>
</dbReference>
<dbReference type="Proteomes" id="UP000772196">
    <property type="component" value="Unassembled WGS sequence"/>
</dbReference>
<dbReference type="InterPro" id="IPR052526">
    <property type="entry name" value="HTH-type_Bedaq_tolerance"/>
</dbReference>
<dbReference type="EMBL" id="JAAWWP010000028">
    <property type="protein sequence ID" value="NKI45174.1"/>
    <property type="molecule type" value="Genomic_DNA"/>
</dbReference>
<sequence>MPPSATEPAPEQLAAELTDVMRLLVRRLRGEARDSGLTPSQRSVMARLDAEGPATTAALARAEFVRPQSMRGTLAAMVEQGLVGRRPDPDDARQSVLFLTGEGQRVLASVRAAKHEWLTAALTEELGPGERRTVAEASRLLARVVRH</sequence>
<dbReference type="Gene3D" id="1.10.10.10">
    <property type="entry name" value="Winged helix-like DNA-binding domain superfamily/Winged helix DNA-binding domain"/>
    <property type="match status" value="1"/>
</dbReference>
<accession>A0ABX1H9U0</accession>
<organism evidence="2 3">
    <name type="scientific">Streptomyces physcomitrii</name>
    <dbReference type="NCBI Taxonomy" id="2724184"/>
    <lineage>
        <taxon>Bacteria</taxon>
        <taxon>Bacillati</taxon>
        <taxon>Actinomycetota</taxon>
        <taxon>Actinomycetes</taxon>
        <taxon>Kitasatosporales</taxon>
        <taxon>Streptomycetaceae</taxon>
        <taxon>Streptomyces</taxon>
    </lineage>
</organism>
<name>A0ABX1H9U0_9ACTN</name>
<dbReference type="PROSITE" id="PS50995">
    <property type="entry name" value="HTH_MARR_2"/>
    <property type="match status" value="1"/>
</dbReference>
<comment type="caution">
    <text evidence="2">The sequence shown here is derived from an EMBL/GenBank/DDBJ whole genome shotgun (WGS) entry which is preliminary data.</text>
</comment>
<dbReference type="PANTHER" id="PTHR39515:SF2">
    <property type="entry name" value="HTH-TYPE TRANSCRIPTIONAL REGULATOR RV0880"/>
    <property type="match status" value="1"/>
</dbReference>
<dbReference type="PANTHER" id="PTHR39515">
    <property type="entry name" value="CONSERVED PROTEIN"/>
    <property type="match status" value="1"/>
</dbReference>
<proteinExistence type="predicted"/>
<dbReference type="SUPFAM" id="SSF46785">
    <property type="entry name" value="Winged helix' DNA-binding domain"/>
    <property type="match status" value="1"/>
</dbReference>
<dbReference type="InterPro" id="IPR036390">
    <property type="entry name" value="WH_DNA-bd_sf"/>
</dbReference>
<keyword evidence="3" id="KW-1185">Reference proteome</keyword>
<evidence type="ECO:0000259" key="1">
    <source>
        <dbReference type="PROSITE" id="PS50995"/>
    </source>
</evidence>
<protein>
    <submittedName>
        <fullName evidence="2">MarR family transcriptional regulator</fullName>
    </submittedName>
</protein>
<dbReference type="RefSeq" id="WP_168543435.1">
    <property type="nucleotide sequence ID" value="NZ_JAAWWP010000028.1"/>
</dbReference>
<evidence type="ECO:0000313" key="3">
    <source>
        <dbReference type="Proteomes" id="UP000772196"/>
    </source>
</evidence>
<dbReference type="SMART" id="SM00347">
    <property type="entry name" value="HTH_MARR"/>
    <property type="match status" value="1"/>
</dbReference>